<dbReference type="SMART" id="SM00065">
    <property type="entry name" value="GAF"/>
    <property type="match status" value="1"/>
</dbReference>
<feature type="domain" description="HAMP" evidence="13">
    <location>
        <begin position="381"/>
        <end position="433"/>
    </location>
</feature>
<dbReference type="CDD" id="cd06225">
    <property type="entry name" value="HAMP"/>
    <property type="match status" value="7"/>
</dbReference>
<dbReference type="Pfam" id="PF13185">
    <property type="entry name" value="GAF_2"/>
    <property type="match status" value="1"/>
</dbReference>
<keyword evidence="5" id="KW-0808">Transferase</keyword>
<dbReference type="PRINTS" id="PR00344">
    <property type="entry name" value="BCTRLSENSOR"/>
</dbReference>
<dbReference type="InterPro" id="IPR003661">
    <property type="entry name" value="HisK_dim/P_dom"/>
</dbReference>
<dbReference type="SUPFAM" id="SSF47384">
    <property type="entry name" value="Homodimeric domain of signal transducing histidine kinase"/>
    <property type="match status" value="1"/>
</dbReference>
<dbReference type="SMART" id="SM00304">
    <property type="entry name" value="HAMP"/>
    <property type="match status" value="10"/>
</dbReference>
<dbReference type="GO" id="GO:0000155">
    <property type="term" value="F:phosphorelay sensor kinase activity"/>
    <property type="evidence" value="ECO:0007669"/>
    <property type="project" value="InterPro"/>
</dbReference>
<dbReference type="Gene3D" id="1.20.120.1530">
    <property type="match status" value="5"/>
</dbReference>
<dbReference type="InterPro" id="IPR003594">
    <property type="entry name" value="HATPase_dom"/>
</dbReference>
<feature type="domain" description="Histidine kinase" evidence="11">
    <location>
        <begin position="1132"/>
        <end position="1365"/>
    </location>
</feature>
<comment type="caution">
    <text evidence="14">The sequence shown here is derived from an EMBL/GenBank/DDBJ whole genome shotgun (WGS) entry which is preliminary data.</text>
</comment>
<dbReference type="CDD" id="cd00156">
    <property type="entry name" value="REC"/>
    <property type="match status" value="1"/>
</dbReference>
<feature type="coiled-coil region" evidence="9">
    <location>
        <begin position="1067"/>
        <end position="1122"/>
    </location>
</feature>
<dbReference type="InterPro" id="IPR004358">
    <property type="entry name" value="Sig_transdc_His_kin-like_C"/>
</dbReference>
<accession>A0A2J7THF5</accession>
<dbReference type="SMART" id="SM00388">
    <property type="entry name" value="HisKA"/>
    <property type="match status" value="1"/>
</dbReference>
<dbReference type="InterPro" id="IPR005467">
    <property type="entry name" value="His_kinase_dom"/>
</dbReference>
<proteinExistence type="predicted"/>
<feature type="domain" description="HAMP" evidence="13">
    <location>
        <begin position="197"/>
        <end position="249"/>
    </location>
</feature>
<dbReference type="SUPFAM" id="SSF58104">
    <property type="entry name" value="Methyl-accepting chemotaxis protein (MCP) signaling domain"/>
    <property type="match status" value="3"/>
</dbReference>
<feature type="domain" description="HAMP" evidence="13">
    <location>
        <begin position="841"/>
        <end position="893"/>
    </location>
</feature>
<feature type="domain" description="Response regulatory" evidence="12">
    <location>
        <begin position="1406"/>
        <end position="1519"/>
    </location>
</feature>
<name>A0A2J7THF5_METSI</name>
<feature type="domain" description="HAMP" evidence="13">
    <location>
        <begin position="657"/>
        <end position="709"/>
    </location>
</feature>
<feature type="domain" description="HAMP" evidence="13">
    <location>
        <begin position="15"/>
        <end position="60"/>
    </location>
</feature>
<dbReference type="SUPFAM" id="SSF52172">
    <property type="entry name" value="CheY-like"/>
    <property type="match status" value="3"/>
</dbReference>
<keyword evidence="4 8" id="KW-0597">Phosphoprotein</keyword>
<evidence type="ECO:0000256" key="3">
    <source>
        <dbReference type="ARBA" id="ARBA00012438"/>
    </source>
</evidence>
<dbReference type="Proteomes" id="UP000236286">
    <property type="component" value="Unassembled WGS sequence"/>
</dbReference>
<feature type="domain" description="HAMP" evidence="13">
    <location>
        <begin position="100"/>
        <end position="157"/>
    </location>
</feature>
<dbReference type="SMART" id="SM00387">
    <property type="entry name" value="HATPase_c"/>
    <property type="match status" value="1"/>
</dbReference>
<dbReference type="Pfam" id="PF02518">
    <property type="entry name" value="HATPase_c"/>
    <property type="match status" value="1"/>
</dbReference>
<keyword evidence="6 14" id="KW-0418">Kinase</keyword>
<evidence type="ECO:0000256" key="4">
    <source>
        <dbReference type="ARBA" id="ARBA00022553"/>
    </source>
</evidence>
<dbReference type="RefSeq" id="WP_102843613.1">
    <property type="nucleotide sequence ID" value="NZ_PDZR01000009.1"/>
</dbReference>
<gene>
    <name evidence="14" type="ORF">CR492_10115</name>
</gene>
<comment type="catalytic activity">
    <reaction evidence="1">
        <text>ATP + protein L-histidine = ADP + protein N-phospho-L-histidine.</text>
        <dbReference type="EC" id="2.7.13.3"/>
    </reaction>
</comment>
<dbReference type="SUPFAM" id="SSF55874">
    <property type="entry name" value="ATPase domain of HSP90 chaperone/DNA topoisomerase II/histidine kinase"/>
    <property type="match status" value="1"/>
</dbReference>
<keyword evidence="9" id="KW-0175">Coiled coil</keyword>
<dbReference type="InterPro" id="IPR029016">
    <property type="entry name" value="GAF-like_dom_sf"/>
</dbReference>
<dbReference type="PANTHER" id="PTHR45339:SF1">
    <property type="entry name" value="HYBRID SIGNAL TRANSDUCTION HISTIDINE KINASE J"/>
    <property type="match status" value="1"/>
</dbReference>
<dbReference type="InterPro" id="IPR003660">
    <property type="entry name" value="HAMP_dom"/>
</dbReference>
<comment type="subcellular location">
    <subcellularLocation>
        <location evidence="2">Membrane</location>
    </subcellularLocation>
</comment>
<dbReference type="InterPro" id="IPR036890">
    <property type="entry name" value="HATPase_C_sf"/>
</dbReference>
<evidence type="ECO:0000256" key="2">
    <source>
        <dbReference type="ARBA" id="ARBA00004370"/>
    </source>
</evidence>
<evidence type="ECO:0000256" key="8">
    <source>
        <dbReference type="PROSITE-ProRule" id="PRU00169"/>
    </source>
</evidence>
<feature type="modified residue" description="4-aspartylphosphate" evidence="8">
    <location>
        <position position="1724"/>
    </location>
</feature>
<feature type="domain" description="HAMP" evidence="13">
    <location>
        <begin position="473"/>
        <end position="525"/>
    </location>
</feature>
<evidence type="ECO:0000313" key="15">
    <source>
        <dbReference type="Proteomes" id="UP000236286"/>
    </source>
</evidence>
<dbReference type="Pfam" id="PF00072">
    <property type="entry name" value="Response_reg"/>
    <property type="match status" value="1"/>
</dbReference>
<evidence type="ECO:0000259" key="12">
    <source>
        <dbReference type="PROSITE" id="PS50110"/>
    </source>
</evidence>
<evidence type="ECO:0000256" key="10">
    <source>
        <dbReference type="SAM" id="MobiDB-lite"/>
    </source>
</evidence>
<dbReference type="CDD" id="cd00082">
    <property type="entry name" value="HisKA"/>
    <property type="match status" value="1"/>
</dbReference>
<dbReference type="FunFam" id="1.20.120.1530:FF:000002">
    <property type="entry name" value="Two-component osmosensing histidine kinase"/>
    <property type="match status" value="5"/>
</dbReference>
<dbReference type="CDD" id="cd16922">
    <property type="entry name" value="HATPase_EvgS-ArcB-TorS-like"/>
    <property type="match status" value="1"/>
</dbReference>
<dbReference type="Pfam" id="PF00672">
    <property type="entry name" value="HAMP"/>
    <property type="match status" value="7"/>
</dbReference>
<comment type="caution">
    <text evidence="8">Lacks conserved residue(s) required for the propagation of feature annotation.</text>
</comment>
<feature type="domain" description="HAMP" evidence="13">
    <location>
        <begin position="289"/>
        <end position="341"/>
    </location>
</feature>
<keyword evidence="7" id="KW-0902">Two-component regulatory system</keyword>
<dbReference type="EC" id="2.7.13.3" evidence="3"/>
<feature type="domain" description="Response regulatory" evidence="12">
    <location>
        <begin position="1674"/>
        <end position="1791"/>
    </location>
</feature>
<organism evidence="14 15">
    <name type="scientific">Methylocella silvestris</name>
    <dbReference type="NCBI Taxonomy" id="199596"/>
    <lineage>
        <taxon>Bacteria</taxon>
        <taxon>Pseudomonadati</taxon>
        <taxon>Pseudomonadota</taxon>
        <taxon>Alphaproteobacteria</taxon>
        <taxon>Hyphomicrobiales</taxon>
        <taxon>Beijerinckiaceae</taxon>
        <taxon>Methylocella</taxon>
    </lineage>
</organism>
<dbReference type="EMBL" id="PDZR01000009">
    <property type="protein sequence ID" value="PNG26186.1"/>
    <property type="molecule type" value="Genomic_DNA"/>
</dbReference>
<dbReference type="InterPro" id="IPR001789">
    <property type="entry name" value="Sig_transdc_resp-reg_receiver"/>
</dbReference>
<dbReference type="Gene3D" id="3.30.450.40">
    <property type="match status" value="1"/>
</dbReference>
<evidence type="ECO:0000256" key="1">
    <source>
        <dbReference type="ARBA" id="ARBA00000085"/>
    </source>
</evidence>
<dbReference type="PROSITE" id="PS50110">
    <property type="entry name" value="RESPONSE_REGULATORY"/>
    <property type="match status" value="2"/>
</dbReference>
<dbReference type="SUPFAM" id="SSF55781">
    <property type="entry name" value="GAF domain-like"/>
    <property type="match status" value="1"/>
</dbReference>
<evidence type="ECO:0000256" key="6">
    <source>
        <dbReference type="ARBA" id="ARBA00022777"/>
    </source>
</evidence>
<evidence type="ECO:0000313" key="14">
    <source>
        <dbReference type="EMBL" id="PNG26186.1"/>
    </source>
</evidence>
<dbReference type="CDD" id="cd17546">
    <property type="entry name" value="REC_hyHK_CKI1_RcsC-like"/>
    <property type="match status" value="1"/>
</dbReference>
<dbReference type="Gene3D" id="1.10.8.500">
    <property type="entry name" value="HAMP domain in histidine kinase"/>
    <property type="match status" value="1"/>
</dbReference>
<dbReference type="Gene3D" id="3.30.565.10">
    <property type="entry name" value="Histidine kinase-like ATPase, C-terminal domain"/>
    <property type="match status" value="1"/>
</dbReference>
<dbReference type="InterPro" id="IPR036097">
    <property type="entry name" value="HisK_dim/P_sf"/>
</dbReference>
<evidence type="ECO:0000256" key="7">
    <source>
        <dbReference type="ARBA" id="ARBA00023012"/>
    </source>
</evidence>
<feature type="domain" description="HAMP" evidence="13">
    <location>
        <begin position="565"/>
        <end position="617"/>
    </location>
</feature>
<evidence type="ECO:0000256" key="9">
    <source>
        <dbReference type="SAM" id="Coils"/>
    </source>
</evidence>
<reference evidence="14 15" key="1">
    <citation type="submission" date="2017-10" db="EMBL/GenBank/DDBJ databases">
        <title>Genome announcement of Methylocella silvestris TVC from permafrost.</title>
        <authorList>
            <person name="Wang J."/>
            <person name="Geng K."/>
            <person name="Ul-Haque F."/>
            <person name="Crombie A.T."/>
            <person name="Street L.E."/>
            <person name="Wookey P.A."/>
            <person name="Murrell J.C."/>
            <person name="Pratscher J."/>
        </authorList>
    </citation>
    <scope>NUCLEOTIDE SEQUENCE [LARGE SCALE GENOMIC DNA]</scope>
    <source>
        <strain evidence="14 15">TVC</strain>
    </source>
</reference>
<dbReference type="FunFam" id="3.30.565.10:FF:000010">
    <property type="entry name" value="Sensor histidine kinase RcsC"/>
    <property type="match status" value="1"/>
</dbReference>
<sequence length="1793" mass="191754">MDATAIKTDPSLTSDQLLDALESLRRGDFTVRLPRNGRGVDGEIAEAFNAIAAANQSIAGQLERVLEAVGREGQTGTRVRFGLSTGAWAEMEASVNALIDDLVWPTTAVTSTITAIAKGDLLQPMPLEFKGRPLKGEFLRAATTVNAMIAQLDVFTSEVTRVAREVGAGGKLGGQAEVREVTGVWKDLTESVNSMASNLTAQVRNIAEVTIAVAHGDLSKKITVDVRGEILQLKEAINTMVDQLRSFASEVTRVAREVGTEGKLGGQALVPGVAGTWKDLTDSVNAMCGNLTAQVRNIAEVTTAVARGDLSRKITVDVSGEILALKETINTMVDQLNGFAGEVTRVAREVGTEGRLGGQAQAPGVAGTWKDLTDNVNSMASNLTSQVRNIAAVSAAIASGDLSKKITVNVSGEILELKETINTTVDQLSRFASEVTRVAREVGTEGKLGGQAQVPGVAGTWKDLTENVNSMASNLTAQVRNIAEVTTAVARGDLSRKITVDVKGEMLELKNTVNTMVDQLNAFAGEVTRVAREVGTEGKLGGQAQVPGVAGTWKDLTDNVNSMAGNLTDQVRNIAGVATAIANGDLSRKITVDVRGEILLLKDTLNTMVDQLRSFAGEVSRVAREVGTDGRLGGQAVVPGVAGTWKDLTDNVNLLAANLTTQVRNIAEVTTAVARGNLSRKITVDVKGEILELKNTINTMVDQLNAFAGEVTRVAREVGTEGRLGGQAQVPGVAGTWKDLTDTVNVMAANLTEQVRGIVKVVTAVANGDLKQNLTVASKGEVAALAETINNMTHTLATFADQVTSVAREVGVEGRLGGQANVPGAAGTWKDLTGNVNLLAANLTTQVRAIAEVATAVTKGDLTRAIQVETRGEVSELKDNINTMIRNLRLTTERGAEQDWLKTNLARFTNLLQGQRDLVTVGRMLLSELAELIGAQHGVIYEVDGDGLTLLSAYADDGEHPRRIAFGEGLVGQCARDGRRILIADLPANVFPIRSGLFKAAPRTAIVLPILFEGEARAVIELASLNPLTELQISFLEQLTASIGIVLNSIAVSMQTEGLLGQSQQLANELLARQTELQQTNEQIELKAQQLEERNNEVEAKNQQIEQARRALEEKAGELALTSKYKSEFLANMSHELRTPLNSILILGQQLSDNVERNLSDRQVECARTIHAAGSDLLNLISDILDLSKIESGTVSIDAEEISFAHLLQMIARPFRHEAESRGLSFDVAAAEGLSGHIVTDVKRLQQILKNLLSNAFKFTAAGGVSLNVAPASTGWSADNLSLTRAKEVVAFKVADTGIGISAEKQRIIFEAFQQADAGTSRKYGGTGLGLAISRDLAQLLGGEIQLRSVPDEGSIFTLYLPLAYSNVEGAPRATHDERRPLASQQVDEADEWSDDRAAIESGDVTLLIVEADVRGARAAAAIGRESGLKSIVAARGADASGLADLYRPAAILLNLGLADPPGWNVLAQLKQSIGTRHIPVAATGAIEDRHQALSRGAFDFLEAPVRPVDLKAALTRLKTYAERRQRTLLLATGDPGRLAQWGEFIGGDDVEIIAAATAADALAALRGRAIDAVVHDFNRSREPGLDLIAKMCEDAALRRIPVILFAEQGLSRDEEGQLDALSRLLVLKRALSRERLLDEAALALHRYVPELPADKRALIERLYDSNDGLVGRTVLLVDDDARNIFALSGVLERRGMSVLTAANGGEAISSLHASPEIEIVLMDVMMPDMDGYETMQRVRAEPAFRRLPIVALTARAMKGDREKCIDAGASDYLAKPVDREQLLAVLRMWLHR</sequence>
<dbReference type="Pfam" id="PF18947">
    <property type="entry name" value="HAMP_2"/>
    <property type="match status" value="1"/>
</dbReference>
<dbReference type="PROSITE" id="PS50885">
    <property type="entry name" value="HAMP"/>
    <property type="match status" value="10"/>
</dbReference>
<dbReference type="PANTHER" id="PTHR45339">
    <property type="entry name" value="HYBRID SIGNAL TRANSDUCTION HISTIDINE KINASE J"/>
    <property type="match status" value="1"/>
</dbReference>
<dbReference type="PROSITE" id="PS50109">
    <property type="entry name" value="HIS_KIN"/>
    <property type="match status" value="1"/>
</dbReference>
<evidence type="ECO:0000256" key="5">
    <source>
        <dbReference type="ARBA" id="ARBA00022679"/>
    </source>
</evidence>
<dbReference type="InterPro" id="IPR003018">
    <property type="entry name" value="GAF"/>
</dbReference>
<protein>
    <recommendedName>
        <fullName evidence="3">histidine kinase</fullName>
        <ecNumber evidence="3">2.7.13.3</ecNumber>
    </recommendedName>
</protein>
<evidence type="ECO:0000259" key="13">
    <source>
        <dbReference type="PROSITE" id="PS50885"/>
    </source>
</evidence>
<dbReference type="OrthoDB" id="9810730at2"/>
<dbReference type="InterPro" id="IPR011006">
    <property type="entry name" value="CheY-like_superfamily"/>
</dbReference>
<evidence type="ECO:0000259" key="11">
    <source>
        <dbReference type="PROSITE" id="PS50109"/>
    </source>
</evidence>
<dbReference type="Gene3D" id="3.40.50.2300">
    <property type="match status" value="3"/>
</dbReference>
<feature type="domain" description="HAMP" evidence="13">
    <location>
        <begin position="749"/>
        <end position="801"/>
    </location>
</feature>
<dbReference type="Pfam" id="PF00512">
    <property type="entry name" value="HisKA"/>
    <property type="match status" value="1"/>
</dbReference>
<dbReference type="GO" id="GO:0016020">
    <property type="term" value="C:membrane"/>
    <property type="evidence" value="ECO:0007669"/>
    <property type="project" value="UniProtKB-SubCell"/>
</dbReference>
<feature type="region of interest" description="Disordered" evidence="10">
    <location>
        <begin position="1372"/>
        <end position="1393"/>
    </location>
</feature>
<dbReference type="SMART" id="SM00448">
    <property type="entry name" value="REC"/>
    <property type="match status" value="2"/>
</dbReference>
<dbReference type="Gene3D" id="1.10.287.130">
    <property type="match status" value="1"/>
</dbReference>